<gene>
    <name evidence="1" type="ORF">HOLleu_43305</name>
</gene>
<accession>A0A9Q0YC13</accession>
<dbReference type="AlphaFoldDB" id="A0A9Q0YC13"/>
<dbReference type="Proteomes" id="UP001152320">
    <property type="component" value="Unassembled WGS sequence"/>
</dbReference>
<dbReference type="OrthoDB" id="10066002at2759"/>
<organism evidence="1 2">
    <name type="scientific">Holothuria leucospilota</name>
    <name type="common">Black long sea cucumber</name>
    <name type="synonym">Mertensiothuria leucospilota</name>
    <dbReference type="NCBI Taxonomy" id="206669"/>
    <lineage>
        <taxon>Eukaryota</taxon>
        <taxon>Metazoa</taxon>
        <taxon>Echinodermata</taxon>
        <taxon>Eleutherozoa</taxon>
        <taxon>Echinozoa</taxon>
        <taxon>Holothuroidea</taxon>
        <taxon>Aspidochirotacea</taxon>
        <taxon>Aspidochirotida</taxon>
        <taxon>Holothuriidae</taxon>
        <taxon>Holothuria</taxon>
    </lineage>
</organism>
<proteinExistence type="predicted"/>
<evidence type="ECO:0000313" key="1">
    <source>
        <dbReference type="EMBL" id="KAJ8018615.1"/>
    </source>
</evidence>
<comment type="caution">
    <text evidence="1">The sequence shown here is derived from an EMBL/GenBank/DDBJ whole genome shotgun (WGS) entry which is preliminary data.</text>
</comment>
<sequence>MLGEEDMKQIIPKMGLRLKFIRHYRAQESFYCRGSKNGPAAGTLEDRISYLRRLSYAKEDVALPKLKRIRDVQQKGKPDTRLETEKIVLQLQWLRSNSWDDNLELASKYIAETAKYRRQWMMETEGQQRTMADILEEFPYLLNPGMIEKDFSFIEPISMQKLYEKWPRLSDQLIRYAKTTLTWSDLDILPDKPIDELTQDEKHNLAIHLLPYLFPGRRKGGRISAKQSSAAFVDFQCQESTNLEFYLKNITEKPQPYVLILGGSRIDPQQVFVIIERHALPQTTLMKAIDVCYKAMFVFNLEYQKACIGTWEFLQKIVYEHQGNVKCNQIREFRTFCACAIDKDNVTKS</sequence>
<name>A0A9Q0YC13_HOLLE</name>
<dbReference type="PANTHER" id="PTHR31025:SF9">
    <property type="entry name" value="SI:DKEY-286J15.1"/>
    <property type="match status" value="1"/>
</dbReference>
<keyword evidence="2" id="KW-1185">Reference proteome</keyword>
<dbReference type="EMBL" id="JAIZAY010000264">
    <property type="protein sequence ID" value="KAJ8018615.1"/>
    <property type="molecule type" value="Genomic_DNA"/>
</dbReference>
<dbReference type="PANTHER" id="PTHR31025">
    <property type="entry name" value="SI:CH211-196P9.1-RELATED"/>
    <property type="match status" value="1"/>
</dbReference>
<evidence type="ECO:0000313" key="2">
    <source>
        <dbReference type="Proteomes" id="UP001152320"/>
    </source>
</evidence>
<protein>
    <submittedName>
        <fullName evidence="1">Uncharacterized protein</fullName>
    </submittedName>
</protein>
<reference evidence="1" key="1">
    <citation type="submission" date="2021-10" db="EMBL/GenBank/DDBJ databases">
        <title>Tropical sea cucumber genome reveals ecological adaptation and Cuvierian tubules defense mechanism.</title>
        <authorList>
            <person name="Chen T."/>
        </authorList>
    </citation>
    <scope>NUCLEOTIDE SEQUENCE</scope>
    <source>
        <strain evidence="1">Nanhai2018</strain>
        <tissue evidence="1">Muscle</tissue>
    </source>
</reference>